<evidence type="ECO:0000313" key="1">
    <source>
        <dbReference type="EMBL" id="TVO53877.1"/>
    </source>
</evidence>
<dbReference type="RefSeq" id="WP_144310166.1">
    <property type="nucleotide sequence ID" value="NZ_VMNK01000014.1"/>
</dbReference>
<accession>A0A557QLV0</accession>
<dbReference type="Proteomes" id="UP000319502">
    <property type="component" value="Unassembled WGS sequence"/>
</dbReference>
<dbReference type="AlphaFoldDB" id="A0A557QLV0"/>
<reference evidence="1 2" key="1">
    <citation type="submission" date="2019-07" db="EMBL/GenBank/DDBJ databases">
        <title>The pathways for chlorine oxyanion respiration interact through the shared metabolite chlorate.</title>
        <authorList>
            <person name="Barnum T.P."/>
            <person name="Cheng Y."/>
            <person name="Hill K.A."/>
            <person name="Lucas L.N."/>
            <person name="Carlson H.K."/>
            <person name="Coates J.D."/>
        </authorList>
    </citation>
    <scope>NUCLEOTIDE SEQUENCE [LARGE SCALE GENOMIC DNA]</scope>
    <source>
        <strain evidence="1 2">SFB-3</strain>
    </source>
</reference>
<name>A0A557QLV0_9RHOO</name>
<protein>
    <submittedName>
        <fullName evidence="1">Uncharacterized protein</fullName>
    </submittedName>
</protein>
<comment type="caution">
    <text evidence="1">The sequence shown here is derived from an EMBL/GenBank/DDBJ whole genome shotgun (WGS) entry which is preliminary data.</text>
</comment>
<gene>
    <name evidence="1" type="ORF">FHP91_13900</name>
</gene>
<dbReference type="EMBL" id="VMNK01000014">
    <property type="protein sequence ID" value="TVO53877.1"/>
    <property type="molecule type" value="Genomic_DNA"/>
</dbReference>
<evidence type="ECO:0000313" key="2">
    <source>
        <dbReference type="Proteomes" id="UP000319502"/>
    </source>
</evidence>
<sequence length="98" mass="10717">MGATADSAMSRMHLNGVGELKAIDVQISQLKAVCHLTDTDDHIFDSLHVPLSFAANSPEARACQRLKGLYFLRSFIGYQHLQSLIGDADAPLFPRTGF</sequence>
<keyword evidence="2" id="KW-1185">Reference proteome</keyword>
<organism evidence="1 2">
    <name type="scientific">Denitromonas halophila</name>
    <dbReference type="NCBI Taxonomy" id="1629404"/>
    <lineage>
        <taxon>Bacteria</taxon>
        <taxon>Pseudomonadati</taxon>
        <taxon>Pseudomonadota</taxon>
        <taxon>Betaproteobacteria</taxon>
        <taxon>Rhodocyclales</taxon>
        <taxon>Zoogloeaceae</taxon>
        <taxon>Denitromonas</taxon>
    </lineage>
</organism>
<proteinExistence type="predicted"/>